<dbReference type="EMBL" id="JAFREP010000041">
    <property type="protein sequence ID" value="MBO1322714.1"/>
    <property type="molecule type" value="Genomic_DNA"/>
</dbReference>
<evidence type="ECO:0000313" key="1">
    <source>
        <dbReference type="EMBL" id="MBO1322714.1"/>
    </source>
</evidence>
<proteinExistence type="predicted"/>
<name>A0A8J7QEV6_9BACT</name>
<reference evidence="1" key="1">
    <citation type="submission" date="2021-03" db="EMBL/GenBank/DDBJ databases">
        <authorList>
            <person name="Wang G."/>
        </authorList>
    </citation>
    <scope>NUCLEOTIDE SEQUENCE</scope>
    <source>
        <strain evidence="1">KCTC 12899</strain>
    </source>
</reference>
<gene>
    <name evidence="1" type="ORF">J3U88_29855</name>
</gene>
<protein>
    <submittedName>
        <fullName evidence="1">Uncharacterized protein</fullName>
    </submittedName>
</protein>
<evidence type="ECO:0000313" key="2">
    <source>
        <dbReference type="Proteomes" id="UP000664417"/>
    </source>
</evidence>
<dbReference type="AlphaFoldDB" id="A0A8J7QEV6"/>
<accession>A0A8J7QEV6</accession>
<dbReference type="RefSeq" id="WP_207862687.1">
    <property type="nucleotide sequence ID" value="NZ_JAFREP010000041.1"/>
</dbReference>
<dbReference type="Proteomes" id="UP000664417">
    <property type="component" value="Unassembled WGS sequence"/>
</dbReference>
<sequence length="118" mass="13501">MFAKTQTITRANNNSELLAQAGRWLREDHVHLLPQLARQIALRLDAGDPELVPIFNTMAADHAGKQRLRILFREISTQTANAGKRDQRRRVLRRLLDKTPIAQQTANRNLAAELLDWV</sequence>
<organism evidence="1 2">
    <name type="scientific">Acanthopleuribacter pedis</name>
    <dbReference type="NCBI Taxonomy" id="442870"/>
    <lineage>
        <taxon>Bacteria</taxon>
        <taxon>Pseudomonadati</taxon>
        <taxon>Acidobacteriota</taxon>
        <taxon>Holophagae</taxon>
        <taxon>Acanthopleuribacterales</taxon>
        <taxon>Acanthopleuribacteraceae</taxon>
        <taxon>Acanthopleuribacter</taxon>
    </lineage>
</organism>
<keyword evidence="2" id="KW-1185">Reference proteome</keyword>
<comment type="caution">
    <text evidence="1">The sequence shown here is derived from an EMBL/GenBank/DDBJ whole genome shotgun (WGS) entry which is preliminary data.</text>
</comment>